<feature type="transmembrane region" description="Helical" evidence="2">
    <location>
        <begin position="186"/>
        <end position="203"/>
    </location>
</feature>
<feature type="compositionally biased region" description="Polar residues" evidence="1">
    <location>
        <begin position="20"/>
        <end position="30"/>
    </location>
</feature>
<evidence type="ECO:0000256" key="2">
    <source>
        <dbReference type="SAM" id="Phobius"/>
    </source>
</evidence>
<keyword evidence="4" id="KW-1185">Reference proteome</keyword>
<evidence type="ECO:0008006" key="5">
    <source>
        <dbReference type="Google" id="ProtNLM"/>
    </source>
</evidence>
<comment type="caution">
    <text evidence="3">The sequence shown here is derived from an EMBL/GenBank/DDBJ whole genome shotgun (WGS) entry which is preliminary data.</text>
</comment>
<keyword evidence="2" id="KW-0812">Transmembrane</keyword>
<organism evidence="3 4">
    <name type="scientific">Corynebacterium felinum</name>
    <dbReference type="NCBI Taxonomy" id="131318"/>
    <lineage>
        <taxon>Bacteria</taxon>
        <taxon>Bacillati</taxon>
        <taxon>Actinomycetota</taxon>
        <taxon>Actinomycetes</taxon>
        <taxon>Mycobacteriales</taxon>
        <taxon>Corynebacteriaceae</taxon>
        <taxon>Corynebacterium</taxon>
    </lineage>
</organism>
<feature type="transmembrane region" description="Helical" evidence="2">
    <location>
        <begin position="161"/>
        <end position="180"/>
    </location>
</feature>
<feature type="region of interest" description="Disordered" evidence="1">
    <location>
        <begin position="1"/>
        <end position="91"/>
    </location>
</feature>
<feature type="compositionally biased region" description="Polar residues" evidence="1">
    <location>
        <begin position="1"/>
        <end position="12"/>
    </location>
</feature>
<keyword evidence="2" id="KW-0472">Membrane</keyword>
<sequence>MNPHHNTPSSGGAHNPFRAQPQQPQGTNSPFGPGNAGNDSPFGPTPTPSASPFGTSPPSAGSPFGSNQPPHNSPFGGQQPPPPASHAFGEAIPPAATPQALSYSTGIVDDLSDKRNPSLRHTSIVNAPYALWIAAALYGLGLIHVGWMLANECTRSNPRDILVLILGICIVALIVGVVGVLKAQSWARWILASMTVLGILVVILPGQWYLAPLGIAGAILVWLPSNRPWFGYRTQN</sequence>
<keyword evidence="2" id="KW-1133">Transmembrane helix</keyword>
<protein>
    <recommendedName>
        <fullName evidence="5">IgA FC receptor</fullName>
    </recommendedName>
</protein>
<evidence type="ECO:0000313" key="3">
    <source>
        <dbReference type="EMBL" id="MDR7353917.1"/>
    </source>
</evidence>
<dbReference type="Proteomes" id="UP001183619">
    <property type="component" value="Unassembled WGS sequence"/>
</dbReference>
<name>A0ABU2B5M1_9CORY</name>
<reference evidence="3 4" key="1">
    <citation type="submission" date="2023-07" db="EMBL/GenBank/DDBJ databases">
        <title>Sequencing the genomes of 1000 actinobacteria strains.</title>
        <authorList>
            <person name="Klenk H.-P."/>
        </authorList>
    </citation>
    <scope>NUCLEOTIDE SEQUENCE [LARGE SCALE GENOMIC DNA]</scope>
    <source>
        <strain evidence="3 4">DSM 44508</strain>
    </source>
</reference>
<feature type="compositionally biased region" description="Polar residues" evidence="1">
    <location>
        <begin position="50"/>
        <end position="70"/>
    </location>
</feature>
<gene>
    <name evidence="3" type="ORF">J2S37_000455</name>
</gene>
<dbReference type="EMBL" id="JAVDYF010000001">
    <property type="protein sequence ID" value="MDR7353917.1"/>
    <property type="molecule type" value="Genomic_DNA"/>
</dbReference>
<feature type="transmembrane region" description="Helical" evidence="2">
    <location>
        <begin position="129"/>
        <end position="149"/>
    </location>
</feature>
<evidence type="ECO:0000256" key="1">
    <source>
        <dbReference type="SAM" id="MobiDB-lite"/>
    </source>
</evidence>
<feature type="transmembrane region" description="Helical" evidence="2">
    <location>
        <begin position="208"/>
        <end position="225"/>
    </location>
</feature>
<accession>A0ABU2B5M1</accession>
<evidence type="ECO:0000313" key="4">
    <source>
        <dbReference type="Proteomes" id="UP001183619"/>
    </source>
</evidence>
<proteinExistence type="predicted"/>
<dbReference type="RefSeq" id="WP_277103844.1">
    <property type="nucleotide sequence ID" value="NZ_BAAAJS010000014.1"/>
</dbReference>